<dbReference type="EMBL" id="DTHO01000057">
    <property type="protein sequence ID" value="HGG99830.1"/>
    <property type="molecule type" value="Genomic_DNA"/>
</dbReference>
<dbReference type="Gene3D" id="3.30.230.10">
    <property type="match status" value="1"/>
</dbReference>
<dbReference type="InterPro" id="IPR027065">
    <property type="entry name" value="Lon_Prtase"/>
</dbReference>
<dbReference type="PROSITE" id="PS51786">
    <property type="entry name" value="LON_PROTEOLYTIC"/>
    <property type="match status" value="1"/>
</dbReference>
<evidence type="ECO:0000256" key="6">
    <source>
        <dbReference type="ARBA" id="ARBA00022825"/>
    </source>
</evidence>
<feature type="coiled-coil region" evidence="15">
    <location>
        <begin position="208"/>
        <end position="306"/>
    </location>
</feature>
<dbReference type="PROSITE" id="PS51787">
    <property type="entry name" value="LON_N"/>
    <property type="match status" value="1"/>
</dbReference>
<dbReference type="InterPro" id="IPR003593">
    <property type="entry name" value="AAA+_ATPase"/>
</dbReference>
<dbReference type="FunFam" id="3.40.50.300:FF:000382">
    <property type="entry name" value="Lon protease homolog 2, peroxisomal"/>
    <property type="match status" value="1"/>
</dbReference>
<dbReference type="NCBIfam" id="TIGR00763">
    <property type="entry name" value="lon"/>
    <property type="match status" value="1"/>
</dbReference>
<feature type="domain" description="Lon proteolytic" evidence="16">
    <location>
        <begin position="610"/>
        <end position="791"/>
    </location>
</feature>
<dbReference type="SUPFAM" id="SSF52540">
    <property type="entry name" value="P-loop containing nucleoside triphosphate hydrolases"/>
    <property type="match status" value="1"/>
</dbReference>
<feature type="active site" evidence="9 11">
    <location>
        <position position="697"/>
    </location>
</feature>
<dbReference type="GO" id="GO:0004252">
    <property type="term" value="F:serine-type endopeptidase activity"/>
    <property type="evidence" value="ECO:0007669"/>
    <property type="project" value="UniProtKB-UniRule"/>
</dbReference>
<dbReference type="PIRSF" id="PIRSF001174">
    <property type="entry name" value="Lon_proteas"/>
    <property type="match status" value="1"/>
</dbReference>
<keyword evidence="4 9" id="KW-0547">Nucleotide-binding</keyword>
<dbReference type="NCBIfam" id="NF008053">
    <property type="entry name" value="PRK10787.1"/>
    <property type="match status" value="1"/>
</dbReference>
<dbReference type="FunFam" id="1.20.5.5270:FF:000002">
    <property type="entry name" value="Lon protease homolog"/>
    <property type="match status" value="1"/>
</dbReference>
<dbReference type="CDD" id="cd19500">
    <property type="entry name" value="RecA-like_Lon"/>
    <property type="match status" value="1"/>
</dbReference>
<evidence type="ECO:0000256" key="7">
    <source>
        <dbReference type="ARBA" id="ARBA00022840"/>
    </source>
</evidence>
<accession>A0A7C4EPA1</accession>
<dbReference type="InterPro" id="IPR046336">
    <property type="entry name" value="Lon_prtase_N_sf"/>
</dbReference>
<dbReference type="PROSITE" id="PS01046">
    <property type="entry name" value="LON_SER"/>
    <property type="match status" value="1"/>
</dbReference>
<dbReference type="GO" id="GO:0005524">
    <property type="term" value="F:ATP binding"/>
    <property type="evidence" value="ECO:0007669"/>
    <property type="project" value="UniProtKB-UniRule"/>
</dbReference>
<evidence type="ECO:0000256" key="2">
    <source>
        <dbReference type="ARBA" id="ARBA00022490"/>
    </source>
</evidence>
<evidence type="ECO:0000256" key="11">
    <source>
        <dbReference type="PIRSR" id="PIRSR001174-1"/>
    </source>
</evidence>
<feature type="active site" evidence="9 11">
    <location>
        <position position="740"/>
    </location>
</feature>
<dbReference type="Pfam" id="PF00004">
    <property type="entry name" value="AAA"/>
    <property type="match status" value="1"/>
</dbReference>
<evidence type="ECO:0000256" key="14">
    <source>
        <dbReference type="RuleBase" id="RU000591"/>
    </source>
</evidence>
<reference evidence="18" key="1">
    <citation type="journal article" date="2020" name="mSystems">
        <title>Genome- and Community-Level Interaction Insights into Carbon Utilization and Element Cycling Functions of Hydrothermarchaeota in Hydrothermal Sediment.</title>
        <authorList>
            <person name="Zhou Z."/>
            <person name="Liu Y."/>
            <person name="Xu W."/>
            <person name="Pan J."/>
            <person name="Luo Z.H."/>
            <person name="Li M."/>
        </authorList>
    </citation>
    <scope>NUCLEOTIDE SEQUENCE [LARGE SCALE GENOMIC DNA]</scope>
    <source>
        <strain evidence="18">SpSt-788</strain>
    </source>
</reference>
<evidence type="ECO:0000256" key="4">
    <source>
        <dbReference type="ARBA" id="ARBA00022741"/>
    </source>
</evidence>
<proteinExistence type="evidence at transcript level"/>
<dbReference type="InterPro" id="IPR020568">
    <property type="entry name" value="Ribosomal_Su5_D2-typ_SF"/>
</dbReference>
<evidence type="ECO:0000256" key="8">
    <source>
        <dbReference type="ARBA" id="ARBA00023016"/>
    </source>
</evidence>
<dbReference type="Pfam" id="PF05362">
    <property type="entry name" value="Lon_C"/>
    <property type="match status" value="1"/>
</dbReference>
<dbReference type="InterPro" id="IPR014721">
    <property type="entry name" value="Ribsml_uS5_D2-typ_fold_subgr"/>
</dbReference>
<dbReference type="InterPro" id="IPR008269">
    <property type="entry name" value="Lon_proteolytic"/>
</dbReference>
<keyword evidence="7 9" id="KW-0067">ATP-binding</keyword>
<evidence type="ECO:0000259" key="16">
    <source>
        <dbReference type="PROSITE" id="PS51786"/>
    </source>
</evidence>
<dbReference type="PANTHER" id="PTHR10046">
    <property type="entry name" value="ATP DEPENDENT LON PROTEASE FAMILY MEMBER"/>
    <property type="match status" value="1"/>
</dbReference>
<evidence type="ECO:0000259" key="17">
    <source>
        <dbReference type="PROSITE" id="PS51787"/>
    </source>
</evidence>
<dbReference type="GO" id="GO:0043565">
    <property type="term" value="F:sequence-specific DNA binding"/>
    <property type="evidence" value="ECO:0007669"/>
    <property type="project" value="UniProtKB-UniRule"/>
</dbReference>
<dbReference type="GO" id="GO:0034605">
    <property type="term" value="P:cellular response to heat"/>
    <property type="evidence" value="ECO:0007669"/>
    <property type="project" value="UniProtKB-UniRule"/>
</dbReference>
<dbReference type="InterPro" id="IPR008268">
    <property type="entry name" value="Peptidase_S16_AS"/>
</dbReference>
<dbReference type="GO" id="GO:0004176">
    <property type="term" value="F:ATP-dependent peptidase activity"/>
    <property type="evidence" value="ECO:0007669"/>
    <property type="project" value="UniProtKB-UniRule"/>
</dbReference>
<keyword evidence="6 9" id="KW-0720">Serine protease</keyword>
<organism evidence="18">
    <name type="scientific">Thermodesulfovibrio aggregans</name>
    <dbReference type="NCBI Taxonomy" id="86166"/>
    <lineage>
        <taxon>Bacteria</taxon>
        <taxon>Pseudomonadati</taxon>
        <taxon>Nitrospirota</taxon>
        <taxon>Thermodesulfovibrionia</taxon>
        <taxon>Thermodesulfovibrionales</taxon>
        <taxon>Thermodesulfovibrionaceae</taxon>
        <taxon>Thermodesulfovibrio</taxon>
    </lineage>
</organism>
<dbReference type="InterPro" id="IPR027543">
    <property type="entry name" value="Lon_bac"/>
</dbReference>
<dbReference type="GO" id="GO:0006515">
    <property type="term" value="P:protein quality control for misfolded or incompletely synthesized proteins"/>
    <property type="evidence" value="ECO:0007669"/>
    <property type="project" value="UniProtKB-UniRule"/>
</dbReference>
<dbReference type="Gene3D" id="1.20.5.5270">
    <property type="match status" value="1"/>
</dbReference>
<evidence type="ECO:0000313" key="18">
    <source>
        <dbReference type="EMBL" id="HGG99830.1"/>
    </source>
</evidence>
<comment type="induction">
    <text evidence="9">By heat shock.</text>
</comment>
<comment type="function">
    <text evidence="9">ATP-dependent serine protease that mediates the selective degradation of mutant and abnormal proteins as well as certain short-lived regulatory proteins. Required for cellular homeostasis and for survival from DNA damage and developmental changes induced by stress. Degrades polypeptides processively to yield small peptide fragments that are 5 to 10 amino acids long. Binds to DNA in a double-stranded, site-specific manner.</text>
</comment>
<evidence type="ECO:0000256" key="1">
    <source>
        <dbReference type="ARBA" id="ARBA00004496"/>
    </source>
</evidence>
<dbReference type="AlphaFoldDB" id="A0A7C4EPA1"/>
<comment type="caution">
    <text evidence="18">The sequence shown here is derived from an EMBL/GenBank/DDBJ whole genome shotgun (WGS) entry which is preliminary data.</text>
</comment>
<protein>
    <recommendedName>
        <fullName evidence="9 10">Lon protease</fullName>
        <ecNumber evidence="9 10">3.4.21.53</ecNumber>
    </recommendedName>
    <alternativeName>
        <fullName evidence="9">ATP-dependent protease La</fullName>
    </alternativeName>
</protein>
<evidence type="ECO:0000256" key="15">
    <source>
        <dbReference type="SAM" id="Coils"/>
    </source>
</evidence>
<dbReference type="Pfam" id="PF22667">
    <property type="entry name" value="Lon_lid"/>
    <property type="match status" value="1"/>
</dbReference>
<keyword evidence="2 9" id="KW-0963">Cytoplasm</keyword>
<dbReference type="Gene3D" id="2.30.130.40">
    <property type="entry name" value="LON domain-like"/>
    <property type="match status" value="1"/>
</dbReference>
<dbReference type="GO" id="GO:0005737">
    <property type="term" value="C:cytoplasm"/>
    <property type="evidence" value="ECO:0007669"/>
    <property type="project" value="UniProtKB-SubCell"/>
</dbReference>
<dbReference type="SUPFAM" id="SSF88697">
    <property type="entry name" value="PUA domain-like"/>
    <property type="match status" value="1"/>
</dbReference>
<dbReference type="FunFam" id="3.30.230.10:FF:000019">
    <property type="entry name" value="Lon protease homolog 2, peroxisomal"/>
    <property type="match status" value="1"/>
</dbReference>
<dbReference type="HAMAP" id="MF_01973">
    <property type="entry name" value="lon_bact"/>
    <property type="match status" value="1"/>
</dbReference>
<comment type="subcellular location">
    <subcellularLocation>
        <location evidence="1 9 10">Cytoplasm</location>
    </subcellularLocation>
</comment>
<dbReference type="InterPro" id="IPR003111">
    <property type="entry name" value="Lon_prtase_N"/>
</dbReference>
<dbReference type="InterPro" id="IPR015947">
    <property type="entry name" value="PUA-like_sf"/>
</dbReference>
<dbReference type="GO" id="GO:0016887">
    <property type="term" value="F:ATP hydrolysis activity"/>
    <property type="evidence" value="ECO:0007669"/>
    <property type="project" value="UniProtKB-UniRule"/>
</dbReference>
<sequence length="804" mass="91059">MKEIKKEDNEQFDEQQGNKEIEIPEELPVLAVRDIVVFPYMIIPLFVGRDISVKAVEHALNTNRLIFLLTQKDFNIETPEPSDLYSIGTVCMIMRMLRLPDGRLKILVQGLSKAEVLEFSQAEGFYMARIKKIEDIQIKEFTLEQEALVRTIKEQLEKAISLGKNIPPDAMVIIENIDEPGRLADLIASNIGLKSSEAQQILEITDPFKRLNKIRELLNREIQLLTIQQKIRKEAKDEIDKTQREYFLREQLKAIQKELGDIDEKAEEINEFRKKIEEAKMPEKVKEEAEKQLKRLERMHPEAAESAVIRTYLEWLTELPWSRSTEDRLDIKAAKEVLDKDHYNLEKVKERILEYLSVRKLKEKMKGPILCFIGPPGVGKTSLGRSIAKALGREFVRISLGGVRDEAEIRGHRRTYVGALPGRIIQGIKQAGTNNPVFMLDEIDKLGMDFRGDPSSALLEVLDPEQNNSFVDHYLAVPFDLSKVMFICTGNIADTIPSALKDRMEIIYLSGYTEEEKLQIAKKYLVPKQLEEHGLNSSILKISDKAIRYIITHYTREAGVRNLEREIANLCRKVAKYVAEGKKRKFYITSQKVSRFLGAPKYLPEEELKKEEVGVATGLAWTEAGGDVIYVEATIMKGKGNLILTGQLGDIMKESAQAALSYVKSKSKELKIDEKLFSTMDLHIHVPAGAIPKDGPSAGITMASAIASVFTGKPLRKDVAMTGEITLRGRVLPIGGLKEKVLASKRMGIKTVIIPKRNKKDLEELPKYVKEGMKFVLAESMDEVLKHVFSRAKKKVAVKKLVTV</sequence>
<evidence type="ECO:0000256" key="5">
    <source>
        <dbReference type="ARBA" id="ARBA00022801"/>
    </source>
</evidence>
<feature type="domain" description="Lon N-terminal" evidence="17">
    <location>
        <begin position="27"/>
        <end position="222"/>
    </location>
</feature>
<dbReference type="Gene3D" id="1.10.8.60">
    <property type="match status" value="1"/>
</dbReference>
<gene>
    <name evidence="9 18" type="primary">lon</name>
    <name evidence="18" type="ORF">ENV75_05220</name>
</gene>
<comment type="subunit">
    <text evidence="9 10">Homohexamer. Organized in a ring with a central cavity.</text>
</comment>
<keyword evidence="8 9" id="KW-0346">Stress response</keyword>
<dbReference type="InterPro" id="IPR004815">
    <property type="entry name" value="Lon_bac/euk-typ"/>
</dbReference>
<dbReference type="SMART" id="SM00464">
    <property type="entry name" value="LON"/>
    <property type="match status" value="1"/>
</dbReference>
<dbReference type="PRINTS" id="PR00830">
    <property type="entry name" value="ENDOLAPTASE"/>
</dbReference>
<evidence type="ECO:0000256" key="10">
    <source>
        <dbReference type="PIRNR" id="PIRNR001174"/>
    </source>
</evidence>
<evidence type="ECO:0000256" key="9">
    <source>
        <dbReference type="HAMAP-Rule" id="MF_01973"/>
    </source>
</evidence>
<dbReference type="Gene3D" id="3.40.50.300">
    <property type="entry name" value="P-loop containing nucleotide triphosphate hydrolases"/>
    <property type="match status" value="1"/>
</dbReference>
<keyword evidence="3 9" id="KW-0645">Protease</keyword>
<dbReference type="EC" id="3.4.21.53" evidence="9 10"/>
<evidence type="ECO:0000256" key="3">
    <source>
        <dbReference type="ARBA" id="ARBA00022670"/>
    </source>
</evidence>
<dbReference type="InterPro" id="IPR027417">
    <property type="entry name" value="P-loop_NTPase"/>
</dbReference>
<name>A0A7C4EPA1_9BACT</name>
<comment type="similarity">
    <text evidence="9 10 13 14">Belongs to the peptidase S16 family.</text>
</comment>
<evidence type="ECO:0000256" key="12">
    <source>
        <dbReference type="PIRSR" id="PIRSR001174-2"/>
    </source>
</evidence>
<keyword evidence="15" id="KW-0175">Coiled coil</keyword>
<keyword evidence="5 9" id="KW-0378">Hydrolase</keyword>
<feature type="binding site" evidence="9 12">
    <location>
        <begin position="374"/>
        <end position="381"/>
    </location>
    <ligand>
        <name>ATP</name>
        <dbReference type="ChEBI" id="CHEBI:30616"/>
    </ligand>
</feature>
<evidence type="ECO:0000256" key="13">
    <source>
        <dbReference type="PROSITE-ProRule" id="PRU01122"/>
    </source>
</evidence>
<dbReference type="SUPFAM" id="SSF54211">
    <property type="entry name" value="Ribosomal protein S5 domain 2-like"/>
    <property type="match status" value="1"/>
</dbReference>
<dbReference type="InterPro" id="IPR054594">
    <property type="entry name" value="Lon_lid"/>
</dbReference>
<dbReference type="InterPro" id="IPR003959">
    <property type="entry name" value="ATPase_AAA_core"/>
</dbReference>
<comment type="catalytic activity">
    <reaction evidence="9 10 13">
        <text>Hydrolysis of proteins in presence of ATP.</text>
        <dbReference type="EC" id="3.4.21.53"/>
    </reaction>
</comment>
<dbReference type="Gene3D" id="1.20.58.1480">
    <property type="match status" value="1"/>
</dbReference>
<dbReference type="SMART" id="SM00382">
    <property type="entry name" value="AAA"/>
    <property type="match status" value="1"/>
</dbReference>
<dbReference type="Pfam" id="PF02190">
    <property type="entry name" value="LON_substr_bdg"/>
    <property type="match status" value="1"/>
</dbReference>